<keyword evidence="3" id="KW-0238">DNA-binding</keyword>
<dbReference type="Pfam" id="PF00170">
    <property type="entry name" value="bZIP_1"/>
    <property type="match status" value="1"/>
</dbReference>
<feature type="coiled-coil region" evidence="6">
    <location>
        <begin position="286"/>
        <end position="313"/>
    </location>
</feature>
<evidence type="ECO:0000313" key="8">
    <source>
        <dbReference type="EMBL" id="VDO12172.1"/>
    </source>
</evidence>
<keyword evidence="4" id="KW-0804">Transcription</keyword>
<dbReference type="GO" id="GO:0005634">
    <property type="term" value="C:nucleus"/>
    <property type="evidence" value="ECO:0007669"/>
    <property type="project" value="TreeGrafter"/>
</dbReference>
<dbReference type="AlphaFoldDB" id="A0A0R3TW87"/>
<dbReference type="GO" id="GO:0000981">
    <property type="term" value="F:DNA-binding transcription factor activity, RNA polymerase II-specific"/>
    <property type="evidence" value="ECO:0007669"/>
    <property type="project" value="TreeGrafter"/>
</dbReference>
<evidence type="ECO:0000256" key="5">
    <source>
        <dbReference type="ARBA" id="ARBA00023242"/>
    </source>
</evidence>
<dbReference type="Gene3D" id="1.20.5.170">
    <property type="match status" value="1"/>
</dbReference>
<sequence>MEYDVGSAAFFVPRIGEHISNGLNSLRESFNFEEFRTVINAPTCSPIFQTVNESSPDDLITFHHQEEVVATDESQNETHIPLFDLGEADQSDLFSFDIDNINPSLPMLSPGTDNLTSAFDFKPETDFSDIFIPDNLMHIVDEEQAEDPFVQVRENESFTNTSSERQVWNTLNTDGASECISDEELDDEDSGELVELKRPTARKSRQKTRHTNSSVCLHNEDLTHGKPGQRLFFTPEERRLLIQMGQRIPTHFPLTRGEERAIRTMRRKIRNKLSAKASRARRQEYVSSLESQVSKSHKENQRLKSQIRNLELANA</sequence>
<keyword evidence="6" id="KW-0175">Coiled coil</keyword>
<dbReference type="PANTHER" id="PTHR45996">
    <property type="entry name" value="AGAP001464-PB"/>
    <property type="match status" value="1"/>
</dbReference>
<dbReference type="CDD" id="cd14689">
    <property type="entry name" value="bZIP_CREB3"/>
    <property type="match status" value="1"/>
</dbReference>
<gene>
    <name evidence="8" type="ORF">HNAJ_LOCUS12101</name>
</gene>
<dbReference type="PROSITE" id="PS00036">
    <property type="entry name" value="BZIP_BASIC"/>
    <property type="match status" value="1"/>
</dbReference>
<evidence type="ECO:0000256" key="1">
    <source>
        <dbReference type="ARBA" id="ARBA00004648"/>
    </source>
</evidence>
<dbReference type="GO" id="GO:0000978">
    <property type="term" value="F:RNA polymerase II cis-regulatory region sequence-specific DNA binding"/>
    <property type="evidence" value="ECO:0007669"/>
    <property type="project" value="TreeGrafter"/>
</dbReference>
<dbReference type="InterPro" id="IPR051381">
    <property type="entry name" value="CREB_ATF_subfamily"/>
</dbReference>
<dbReference type="PANTHER" id="PTHR45996:SF3">
    <property type="entry name" value="CREB-H TRANSCRIPTION FACTOR HOMOLOG LET-607"/>
    <property type="match status" value="1"/>
</dbReference>
<organism evidence="10">
    <name type="scientific">Rodentolepis nana</name>
    <name type="common">Dwarf tapeworm</name>
    <name type="synonym">Hymenolepis nana</name>
    <dbReference type="NCBI Taxonomy" id="102285"/>
    <lineage>
        <taxon>Eukaryota</taxon>
        <taxon>Metazoa</taxon>
        <taxon>Spiralia</taxon>
        <taxon>Lophotrochozoa</taxon>
        <taxon>Platyhelminthes</taxon>
        <taxon>Cestoda</taxon>
        <taxon>Eucestoda</taxon>
        <taxon>Cyclophyllidea</taxon>
        <taxon>Hymenolepididae</taxon>
        <taxon>Rodentolepis</taxon>
    </lineage>
</organism>
<evidence type="ECO:0000313" key="10">
    <source>
        <dbReference type="WBParaSite" id="HNAJ_0001211201-mRNA-1"/>
    </source>
</evidence>
<name>A0A0R3TW87_RODNA</name>
<keyword evidence="2" id="KW-0805">Transcription regulation</keyword>
<dbReference type="PROSITE" id="PS50217">
    <property type="entry name" value="BZIP"/>
    <property type="match status" value="1"/>
</dbReference>
<dbReference type="STRING" id="102285.A0A0R3TW87"/>
<evidence type="ECO:0000259" key="7">
    <source>
        <dbReference type="PROSITE" id="PS50217"/>
    </source>
</evidence>
<dbReference type="SMART" id="SM00338">
    <property type="entry name" value="BRLZ"/>
    <property type="match status" value="1"/>
</dbReference>
<comment type="subcellular location">
    <subcellularLocation>
        <location evidence="1">Endoplasmic reticulum membrane</location>
        <topology evidence="1">Single-pass type II membrane protein</topology>
    </subcellularLocation>
</comment>
<evidence type="ECO:0000256" key="6">
    <source>
        <dbReference type="SAM" id="Coils"/>
    </source>
</evidence>
<evidence type="ECO:0000256" key="4">
    <source>
        <dbReference type="ARBA" id="ARBA00023163"/>
    </source>
</evidence>
<protein>
    <submittedName>
        <fullName evidence="10">BZIP domain-containing protein</fullName>
    </submittedName>
</protein>
<dbReference type="InterPro" id="IPR004827">
    <property type="entry name" value="bZIP"/>
</dbReference>
<reference evidence="8 9" key="2">
    <citation type="submission" date="2018-11" db="EMBL/GenBank/DDBJ databases">
        <authorList>
            <consortium name="Pathogen Informatics"/>
        </authorList>
    </citation>
    <scope>NUCLEOTIDE SEQUENCE [LARGE SCALE GENOMIC DNA]</scope>
</reference>
<accession>A0A0R3TW87</accession>
<evidence type="ECO:0000256" key="2">
    <source>
        <dbReference type="ARBA" id="ARBA00023015"/>
    </source>
</evidence>
<dbReference type="Proteomes" id="UP000278807">
    <property type="component" value="Unassembled WGS sequence"/>
</dbReference>
<dbReference type="GO" id="GO:0005789">
    <property type="term" value="C:endoplasmic reticulum membrane"/>
    <property type="evidence" value="ECO:0007669"/>
    <property type="project" value="UniProtKB-SubCell"/>
</dbReference>
<dbReference type="SUPFAM" id="SSF57959">
    <property type="entry name" value="Leucine zipper domain"/>
    <property type="match status" value="1"/>
</dbReference>
<proteinExistence type="predicted"/>
<dbReference type="WBParaSite" id="HNAJ_0001211201-mRNA-1">
    <property type="protein sequence ID" value="HNAJ_0001211201-mRNA-1"/>
    <property type="gene ID" value="HNAJ_0001211201"/>
</dbReference>
<keyword evidence="9" id="KW-1185">Reference proteome</keyword>
<feature type="domain" description="BZIP" evidence="7">
    <location>
        <begin position="261"/>
        <end position="311"/>
    </location>
</feature>
<evidence type="ECO:0000256" key="3">
    <source>
        <dbReference type="ARBA" id="ARBA00023125"/>
    </source>
</evidence>
<dbReference type="EMBL" id="UZAE01014024">
    <property type="protein sequence ID" value="VDO12172.1"/>
    <property type="molecule type" value="Genomic_DNA"/>
</dbReference>
<dbReference type="OrthoDB" id="674948at2759"/>
<evidence type="ECO:0000313" key="9">
    <source>
        <dbReference type="Proteomes" id="UP000278807"/>
    </source>
</evidence>
<reference evidence="10" key="1">
    <citation type="submission" date="2017-02" db="UniProtKB">
        <authorList>
            <consortium name="WormBaseParasite"/>
        </authorList>
    </citation>
    <scope>IDENTIFICATION</scope>
</reference>
<keyword evidence="5" id="KW-0539">Nucleus</keyword>
<dbReference type="InterPro" id="IPR046347">
    <property type="entry name" value="bZIP_sf"/>
</dbReference>